<dbReference type="SUPFAM" id="SSF54060">
    <property type="entry name" value="His-Me finger endonucleases"/>
    <property type="match status" value="1"/>
</dbReference>
<dbReference type="EMBL" id="MQWD01000001">
    <property type="protein sequence ID" value="PAP77922.1"/>
    <property type="molecule type" value="Genomic_DNA"/>
</dbReference>
<dbReference type="InterPro" id="IPR007346">
    <property type="entry name" value="Endonuclease-I"/>
</dbReference>
<dbReference type="Pfam" id="PF04231">
    <property type="entry name" value="Endonuclease_1"/>
    <property type="match status" value="1"/>
</dbReference>
<name>A0A271J351_9BACT</name>
<sequence>MAEEWSELGQQNPTLGFAGRFGPCHDHKGDAARSAFYVATIYPSEVSSAGGDAFFAAMARDLIDWHYADPTSAEEHARSEWIATRQGQPNPFLLDSRPSSAGLTSEDVGIEETNSTPYLRTIRLIGVGSEYEHFQWHGPRYESRGSLNASQIHRAPNRPALAASVEAAPEAAVFPNPSAGPLTATLRLDAPTSVTAKVVDVLGRRVVSVEAGEPPAGVVRVVLDLADVPAGLLLVRLAAGEHVVVRQLTVAR</sequence>
<comment type="caution">
    <text evidence="2">The sequence shown here is derived from an EMBL/GenBank/DDBJ whole genome shotgun (WGS) entry which is preliminary data.</text>
</comment>
<keyword evidence="3" id="KW-1185">Reference proteome</keyword>
<dbReference type="Proteomes" id="UP000216339">
    <property type="component" value="Unassembled WGS sequence"/>
</dbReference>
<evidence type="ECO:0000313" key="2">
    <source>
        <dbReference type="EMBL" id="PAP77922.1"/>
    </source>
</evidence>
<evidence type="ECO:0008006" key="4">
    <source>
        <dbReference type="Google" id="ProtNLM"/>
    </source>
</evidence>
<dbReference type="RefSeq" id="WP_143537694.1">
    <property type="nucleotide sequence ID" value="NZ_MQWD01000001.1"/>
</dbReference>
<evidence type="ECO:0000313" key="3">
    <source>
        <dbReference type="Proteomes" id="UP000216339"/>
    </source>
</evidence>
<protein>
    <recommendedName>
        <fullName evidence="4">Secretion system C-terminal sorting domain-containing protein</fullName>
    </recommendedName>
</protein>
<dbReference type="GO" id="GO:0004518">
    <property type="term" value="F:nuclease activity"/>
    <property type="evidence" value="ECO:0007669"/>
    <property type="project" value="InterPro"/>
</dbReference>
<dbReference type="OrthoDB" id="581140at2"/>
<gene>
    <name evidence="2" type="ORF">BSZ37_16495</name>
</gene>
<comment type="similarity">
    <text evidence="1">Belongs to the EndA/NucM nuclease family.</text>
</comment>
<organism evidence="2 3">
    <name type="scientific">Rubrivirga marina</name>
    <dbReference type="NCBI Taxonomy" id="1196024"/>
    <lineage>
        <taxon>Bacteria</taxon>
        <taxon>Pseudomonadati</taxon>
        <taxon>Rhodothermota</taxon>
        <taxon>Rhodothermia</taxon>
        <taxon>Rhodothermales</taxon>
        <taxon>Rubricoccaceae</taxon>
        <taxon>Rubrivirga</taxon>
    </lineage>
</organism>
<accession>A0A271J351</accession>
<dbReference type="InterPro" id="IPR044925">
    <property type="entry name" value="His-Me_finger_sf"/>
</dbReference>
<dbReference type="AlphaFoldDB" id="A0A271J351"/>
<proteinExistence type="inferred from homology"/>
<evidence type="ECO:0000256" key="1">
    <source>
        <dbReference type="ARBA" id="ARBA00006429"/>
    </source>
</evidence>
<reference evidence="2 3" key="1">
    <citation type="submission" date="2016-11" db="EMBL/GenBank/DDBJ databases">
        <title>Study of marine rhodopsin-containing bacteria.</title>
        <authorList>
            <person name="Yoshizawa S."/>
            <person name="Kumagai Y."/>
            <person name="Kogure K."/>
        </authorList>
    </citation>
    <scope>NUCLEOTIDE SEQUENCE [LARGE SCALE GENOMIC DNA]</scope>
    <source>
        <strain evidence="2 3">SAORIC-28</strain>
    </source>
</reference>